<keyword evidence="1" id="KW-0677">Repeat</keyword>
<dbReference type="GeneID" id="26258339"/>
<name>W7F1V2_BIPV3</name>
<dbReference type="InterPro" id="IPR056884">
    <property type="entry name" value="NPHP3-like_N"/>
</dbReference>
<proteinExistence type="predicted"/>
<dbReference type="HOGENOM" id="CLU_000288_34_23_1"/>
<dbReference type="SUPFAM" id="SSF52540">
    <property type="entry name" value="P-loop containing nucleoside triphosphate hydrolases"/>
    <property type="match status" value="1"/>
</dbReference>
<dbReference type="RefSeq" id="XP_014561714.1">
    <property type="nucleotide sequence ID" value="XM_014706228.1"/>
</dbReference>
<dbReference type="Proteomes" id="UP000054337">
    <property type="component" value="Unassembled WGS sequence"/>
</dbReference>
<evidence type="ECO:0000256" key="2">
    <source>
        <dbReference type="SAM" id="SignalP"/>
    </source>
</evidence>
<evidence type="ECO:0000259" key="3">
    <source>
        <dbReference type="Pfam" id="PF24883"/>
    </source>
</evidence>
<dbReference type="InterPro" id="IPR027417">
    <property type="entry name" value="P-loop_NTPase"/>
</dbReference>
<protein>
    <recommendedName>
        <fullName evidence="3">Nephrocystin 3-like N-terminal domain-containing protein</fullName>
    </recommendedName>
</protein>
<feature type="signal peptide" evidence="2">
    <location>
        <begin position="1"/>
        <end position="22"/>
    </location>
</feature>
<sequence length="421" mass="47160">MDPLSVTASIIAILQLSAEVLSYLNDVKDASKDREKCAIEVSNLHSLLFSLRFHLEEADASQSCYVAVRKLAVENGPLDQFKQALETLQVRMTDGSRLKKAGNALMWKFKKGEILEILVRIERLKTHISATLHMDHFKLSQDLKDDTKFVREHVSVVQSGVNTIQQNQDSAKHSRLLNWISASDYPAQQSSIMKHRQEGTGQWFLDTYELAHWINESKATLFCPGIPGAGKTMIAAITIDHLLNTAQNTSHGVAYVYCDYKAREEQDISNLLGAILKQLVQSQLSTADCLERLYLKHTNRGTKPSLDEIYSTLQDVVASYQSVYIVIDALDECHGGTRCQFLAKLRDLQATHDVHLMATSRFISDIEDAFSTGPSLEVQASREDVKRFVAGQTHRLSPCIQQDIELQERVQEKIANAAGGM</sequence>
<dbReference type="Pfam" id="PF24883">
    <property type="entry name" value="NPHP3_N"/>
    <property type="match status" value="1"/>
</dbReference>
<evidence type="ECO:0000256" key="1">
    <source>
        <dbReference type="ARBA" id="ARBA00022737"/>
    </source>
</evidence>
<reference evidence="4 5" key="1">
    <citation type="journal article" date="2013" name="PLoS Genet.">
        <title>Comparative genome structure, secondary metabolite, and effector coding capacity across Cochliobolus pathogens.</title>
        <authorList>
            <person name="Condon B.J."/>
            <person name="Leng Y."/>
            <person name="Wu D."/>
            <person name="Bushley K.E."/>
            <person name="Ohm R.A."/>
            <person name="Otillar R."/>
            <person name="Martin J."/>
            <person name="Schackwitz W."/>
            <person name="Grimwood J."/>
            <person name="MohdZainudin N."/>
            <person name="Xue C."/>
            <person name="Wang R."/>
            <person name="Manning V.A."/>
            <person name="Dhillon B."/>
            <person name="Tu Z.J."/>
            <person name="Steffenson B.J."/>
            <person name="Salamov A."/>
            <person name="Sun H."/>
            <person name="Lowry S."/>
            <person name="LaButti K."/>
            <person name="Han J."/>
            <person name="Copeland A."/>
            <person name="Lindquist E."/>
            <person name="Barry K."/>
            <person name="Schmutz J."/>
            <person name="Baker S.E."/>
            <person name="Ciuffetti L.M."/>
            <person name="Grigoriev I.V."/>
            <person name="Zhong S."/>
            <person name="Turgeon B.G."/>
        </authorList>
    </citation>
    <scope>NUCLEOTIDE SEQUENCE [LARGE SCALE GENOMIC DNA]</scope>
    <source>
        <strain evidence="4 5">FI3</strain>
    </source>
</reference>
<dbReference type="PANTHER" id="PTHR10039:SF15">
    <property type="entry name" value="NACHT DOMAIN-CONTAINING PROTEIN"/>
    <property type="match status" value="1"/>
</dbReference>
<evidence type="ECO:0000313" key="5">
    <source>
        <dbReference type="Proteomes" id="UP000054337"/>
    </source>
</evidence>
<organism evidence="4 5">
    <name type="scientific">Bipolaris victoriae (strain FI3)</name>
    <name type="common">Victoria blight of oats agent</name>
    <name type="synonym">Cochliobolus victoriae</name>
    <dbReference type="NCBI Taxonomy" id="930091"/>
    <lineage>
        <taxon>Eukaryota</taxon>
        <taxon>Fungi</taxon>
        <taxon>Dikarya</taxon>
        <taxon>Ascomycota</taxon>
        <taxon>Pezizomycotina</taxon>
        <taxon>Dothideomycetes</taxon>
        <taxon>Pleosporomycetidae</taxon>
        <taxon>Pleosporales</taxon>
        <taxon>Pleosporineae</taxon>
        <taxon>Pleosporaceae</taxon>
        <taxon>Bipolaris</taxon>
    </lineage>
</organism>
<dbReference type="EMBL" id="KI968695">
    <property type="protein sequence ID" value="EUN32085.1"/>
    <property type="molecule type" value="Genomic_DNA"/>
</dbReference>
<keyword evidence="2" id="KW-0732">Signal</keyword>
<dbReference type="AlphaFoldDB" id="W7F1V2"/>
<evidence type="ECO:0000313" key="4">
    <source>
        <dbReference type="EMBL" id="EUN32085.1"/>
    </source>
</evidence>
<dbReference type="Gene3D" id="3.40.50.300">
    <property type="entry name" value="P-loop containing nucleotide triphosphate hydrolases"/>
    <property type="match status" value="1"/>
</dbReference>
<accession>W7F1V2</accession>
<feature type="domain" description="Nephrocystin 3-like N-terminal" evidence="3">
    <location>
        <begin position="199"/>
        <end position="361"/>
    </location>
</feature>
<dbReference type="OrthoDB" id="195446at2759"/>
<feature type="chain" id="PRO_5004894541" description="Nephrocystin 3-like N-terminal domain-containing protein" evidence="2">
    <location>
        <begin position="23"/>
        <end position="421"/>
    </location>
</feature>
<gene>
    <name evidence="4" type="ORF">COCVIDRAFT_85693</name>
</gene>
<keyword evidence="5" id="KW-1185">Reference proteome</keyword>
<dbReference type="PANTHER" id="PTHR10039">
    <property type="entry name" value="AMELOGENIN"/>
    <property type="match status" value="1"/>
</dbReference>